<evidence type="ECO:0000259" key="12">
    <source>
        <dbReference type="PROSITE" id="PS51371"/>
    </source>
</evidence>
<reference evidence="14 15" key="1">
    <citation type="journal article" date="2020" name="Microorganisms">
        <title>Osmotic Adaptation and Compatible Solute Biosynthesis of Phototrophic Bacteria as Revealed from Genome Analyses.</title>
        <authorList>
            <person name="Imhoff J.F."/>
            <person name="Rahn T."/>
            <person name="Kunzel S."/>
            <person name="Keller A."/>
            <person name="Neulinger S.C."/>
        </authorList>
    </citation>
    <scope>NUCLEOTIDE SEQUENCE [LARGE SCALE GENOMIC DNA]</scope>
    <source>
        <strain evidence="14 15">DSM 25653</strain>
    </source>
</reference>
<evidence type="ECO:0000256" key="2">
    <source>
        <dbReference type="ARBA" id="ARBA00006337"/>
    </source>
</evidence>
<evidence type="ECO:0000256" key="7">
    <source>
        <dbReference type="ARBA" id="ARBA00023122"/>
    </source>
</evidence>
<evidence type="ECO:0000256" key="5">
    <source>
        <dbReference type="ARBA" id="ARBA00022737"/>
    </source>
</evidence>
<organism evidence="14 15">
    <name type="scientific">Lamprobacter modestohalophilus</name>
    <dbReference type="NCBI Taxonomy" id="1064514"/>
    <lineage>
        <taxon>Bacteria</taxon>
        <taxon>Pseudomonadati</taxon>
        <taxon>Pseudomonadota</taxon>
        <taxon>Gammaproteobacteria</taxon>
        <taxon>Chromatiales</taxon>
        <taxon>Chromatiaceae</taxon>
        <taxon>Lamprobacter</taxon>
    </lineage>
</organism>
<dbReference type="CDD" id="cd04590">
    <property type="entry name" value="CBS_pair_CorC_HlyC_assoc"/>
    <property type="match status" value="1"/>
</dbReference>
<evidence type="ECO:0000313" key="14">
    <source>
        <dbReference type="EMBL" id="MBK1620452.1"/>
    </source>
</evidence>
<evidence type="ECO:0000256" key="6">
    <source>
        <dbReference type="ARBA" id="ARBA00022989"/>
    </source>
</evidence>
<feature type="domain" description="CNNM transmembrane" evidence="13">
    <location>
        <begin position="56"/>
        <end position="243"/>
    </location>
</feature>
<dbReference type="Proteomes" id="UP001138768">
    <property type="component" value="Unassembled WGS sequence"/>
</dbReference>
<evidence type="ECO:0000256" key="8">
    <source>
        <dbReference type="ARBA" id="ARBA00023136"/>
    </source>
</evidence>
<evidence type="ECO:0000256" key="9">
    <source>
        <dbReference type="PROSITE-ProRule" id="PRU00703"/>
    </source>
</evidence>
<dbReference type="InterPro" id="IPR016169">
    <property type="entry name" value="FAD-bd_PCMH_sub2"/>
</dbReference>
<dbReference type="Pfam" id="PF00571">
    <property type="entry name" value="CBS"/>
    <property type="match status" value="2"/>
</dbReference>
<dbReference type="AlphaFoldDB" id="A0A9X0WBP0"/>
<dbReference type="Pfam" id="PF03471">
    <property type="entry name" value="CorC_HlyC"/>
    <property type="match status" value="1"/>
</dbReference>
<name>A0A9X0WBP0_9GAMM</name>
<evidence type="ECO:0000259" key="13">
    <source>
        <dbReference type="PROSITE" id="PS51846"/>
    </source>
</evidence>
<dbReference type="PROSITE" id="PS51371">
    <property type="entry name" value="CBS"/>
    <property type="match status" value="2"/>
</dbReference>
<dbReference type="InterPro" id="IPR005170">
    <property type="entry name" value="Transptr-assoc_dom"/>
</dbReference>
<gene>
    <name evidence="14" type="ORF">CKO42_18830</name>
</gene>
<dbReference type="SMART" id="SM00116">
    <property type="entry name" value="CBS"/>
    <property type="match status" value="2"/>
</dbReference>
<dbReference type="PROSITE" id="PS51846">
    <property type="entry name" value="CNNM"/>
    <property type="match status" value="1"/>
</dbReference>
<dbReference type="PANTHER" id="PTHR22777">
    <property type="entry name" value="HEMOLYSIN-RELATED"/>
    <property type="match status" value="1"/>
</dbReference>
<dbReference type="InterPro" id="IPR002550">
    <property type="entry name" value="CNNM"/>
</dbReference>
<keyword evidence="3" id="KW-1003">Cell membrane</keyword>
<dbReference type="RefSeq" id="WP_200247418.1">
    <property type="nucleotide sequence ID" value="NZ_NRRY01000040.1"/>
</dbReference>
<dbReference type="InterPro" id="IPR036318">
    <property type="entry name" value="FAD-bd_PCMH-like_sf"/>
</dbReference>
<evidence type="ECO:0000256" key="11">
    <source>
        <dbReference type="SAM" id="MobiDB-lite"/>
    </source>
</evidence>
<accession>A0A9X0WBP0</accession>
<dbReference type="GO" id="GO:0005886">
    <property type="term" value="C:plasma membrane"/>
    <property type="evidence" value="ECO:0007669"/>
    <property type="project" value="UniProtKB-SubCell"/>
</dbReference>
<keyword evidence="5" id="KW-0677">Repeat</keyword>
<keyword evidence="15" id="KW-1185">Reference proteome</keyword>
<dbReference type="SUPFAM" id="SSF56176">
    <property type="entry name" value="FAD-binding/transporter-associated domain-like"/>
    <property type="match status" value="1"/>
</dbReference>
<evidence type="ECO:0000256" key="1">
    <source>
        <dbReference type="ARBA" id="ARBA00004651"/>
    </source>
</evidence>
<keyword evidence="8 10" id="KW-0472">Membrane</keyword>
<evidence type="ECO:0000256" key="4">
    <source>
        <dbReference type="ARBA" id="ARBA00022692"/>
    </source>
</evidence>
<comment type="similarity">
    <text evidence="2">Belongs to the UPF0053 family.</text>
</comment>
<sequence>MTAPRFDTPVLQDLFATQGFDPSADTAGLLAALWALPLQWSADLGAFFSFDPSLLATPEMLARIGIQVLLLIGSAFFSGSETALFSLSRLDLQELRRRRHRHIDTLQALLDQPRRLIISVLCGNQLINIAAVANMTGILMTLYGEERAGVINVLVMVPLLLLLGEVTPKTIAMSNPVRVSAGLVAAPMGVWVRLVTPLRVTLRLVSDRVTTWIVGREIAPANILQIDEFRSLVDQVADEGQLQATERTLIYHLLDAGATEIVEIMTPRTRTAFINADLPLAEALERFKALRHSRVPVFRGQRDNLLGFLQLEDVLPLMLDKPDLSNLSIEGLLRPLVVAPPTKRVDEMFDFFQAHRTRAALVIDEFGGVEGIITMRDVLTFIFGHLSGEAKGQAMYLERDENLYEVPGDMKLTDFNDLTNFGIWDPRMTTIAGVAFRHLDRLPKEGDRVRVEDCEMQVLEMDGHRIARLRVSRGGVSPPEPEDDAPQLAEAAALIESSPAGPNPTESSPIEPSLGGPSSLAPSQREPKPPGAH</sequence>
<dbReference type="PANTHER" id="PTHR22777:SF32">
    <property type="entry name" value="UPF0053 INNER MEMBRANE PROTEIN YFJD"/>
    <property type="match status" value="1"/>
</dbReference>
<feature type="domain" description="CBS" evidence="12">
    <location>
        <begin position="332"/>
        <end position="391"/>
    </location>
</feature>
<comment type="caution">
    <text evidence="14">The sequence shown here is derived from an EMBL/GenBank/DDBJ whole genome shotgun (WGS) entry which is preliminary data.</text>
</comment>
<evidence type="ECO:0000256" key="10">
    <source>
        <dbReference type="PROSITE-ProRule" id="PRU01193"/>
    </source>
</evidence>
<keyword evidence="7 9" id="KW-0129">CBS domain</keyword>
<dbReference type="SUPFAM" id="SSF54631">
    <property type="entry name" value="CBS-domain pair"/>
    <property type="match status" value="1"/>
</dbReference>
<feature type="domain" description="CBS" evidence="12">
    <location>
        <begin position="265"/>
        <end position="324"/>
    </location>
</feature>
<dbReference type="InterPro" id="IPR046342">
    <property type="entry name" value="CBS_dom_sf"/>
</dbReference>
<comment type="subcellular location">
    <subcellularLocation>
        <location evidence="1">Cell membrane</location>
        <topology evidence="1">Multi-pass membrane protein</topology>
    </subcellularLocation>
</comment>
<dbReference type="InterPro" id="IPR000644">
    <property type="entry name" value="CBS_dom"/>
</dbReference>
<dbReference type="SMART" id="SM01091">
    <property type="entry name" value="CorC_HlyC"/>
    <property type="match status" value="1"/>
</dbReference>
<dbReference type="Gene3D" id="3.10.580.10">
    <property type="entry name" value="CBS-domain"/>
    <property type="match status" value="1"/>
</dbReference>
<protein>
    <recommendedName>
        <fullName evidence="16">HlyC/CorC family transporter</fullName>
    </recommendedName>
</protein>
<evidence type="ECO:0000313" key="15">
    <source>
        <dbReference type="Proteomes" id="UP001138768"/>
    </source>
</evidence>
<proteinExistence type="inferred from homology"/>
<dbReference type="Gene3D" id="3.30.465.10">
    <property type="match status" value="1"/>
</dbReference>
<keyword evidence="4 10" id="KW-0812">Transmembrane</keyword>
<feature type="region of interest" description="Disordered" evidence="11">
    <location>
        <begin position="493"/>
        <end position="533"/>
    </location>
</feature>
<feature type="compositionally biased region" description="Low complexity" evidence="11">
    <location>
        <begin position="512"/>
        <end position="523"/>
    </location>
</feature>
<dbReference type="Pfam" id="PF01595">
    <property type="entry name" value="CNNM"/>
    <property type="match status" value="1"/>
</dbReference>
<evidence type="ECO:0000256" key="3">
    <source>
        <dbReference type="ARBA" id="ARBA00022475"/>
    </source>
</evidence>
<evidence type="ECO:0008006" key="16">
    <source>
        <dbReference type="Google" id="ProtNLM"/>
    </source>
</evidence>
<dbReference type="GO" id="GO:0050660">
    <property type="term" value="F:flavin adenine dinucleotide binding"/>
    <property type="evidence" value="ECO:0007669"/>
    <property type="project" value="InterPro"/>
</dbReference>
<dbReference type="InterPro" id="IPR044751">
    <property type="entry name" value="Ion_transp-like_CBS"/>
</dbReference>
<dbReference type="EMBL" id="NRRY01000040">
    <property type="protein sequence ID" value="MBK1620452.1"/>
    <property type="molecule type" value="Genomic_DNA"/>
</dbReference>
<keyword evidence="6 10" id="KW-1133">Transmembrane helix</keyword>